<proteinExistence type="inferred from homology"/>
<comment type="function">
    <text evidence="2 3">Might take part in the signal recognition particle (SRP) pathway. This is inferred from the conservation of its genetic proximity to ftsY/ffh. May be a regulatory protein.</text>
</comment>
<name>E7N4G8_9FIRM</name>
<dbReference type="STRING" id="749551.HMPREF9555_01912"/>
<dbReference type="HOGENOM" id="CLU_129218_0_2_9"/>
<evidence type="ECO:0000256" key="2">
    <source>
        <dbReference type="ARBA" id="ARBA00024764"/>
    </source>
</evidence>
<dbReference type="InterPro" id="IPR007394">
    <property type="entry name" value="UPF0122"/>
</dbReference>
<evidence type="ECO:0000313" key="4">
    <source>
        <dbReference type="EMBL" id="EFW28985.1"/>
    </source>
</evidence>
<dbReference type="EMBL" id="AECV01000049">
    <property type="protein sequence ID" value="EFW28985.1"/>
    <property type="molecule type" value="Genomic_DNA"/>
</dbReference>
<dbReference type="AlphaFoldDB" id="E7N4G8"/>
<protein>
    <recommendedName>
        <fullName evidence="3">UPF0122 protein HMPREF9555_01912</fullName>
    </recommendedName>
</protein>
<sequence>MGDDLERLYDLAQLYDLYGALLTGKQRECLHLHIAEDFSLAEIGETLGITRQAAHESIRRAEHALAEMEERLGLRARRAAEERELAGIYEELCALKEPIATADVQHIIAPLRRYVETSAEQEEVSL</sequence>
<dbReference type="InterPro" id="IPR013324">
    <property type="entry name" value="RNA_pol_sigma_r3/r4-like"/>
</dbReference>
<reference evidence="4 5" key="1">
    <citation type="submission" date="2010-08" db="EMBL/GenBank/DDBJ databases">
        <authorList>
            <person name="Weinstock G."/>
            <person name="Sodergren E."/>
            <person name="Clifton S."/>
            <person name="Fulton L."/>
            <person name="Fulton B."/>
            <person name="Courtney L."/>
            <person name="Fronick C."/>
            <person name="Harrison M."/>
            <person name="Strong C."/>
            <person name="Farmer C."/>
            <person name="Delahaunty K."/>
            <person name="Markovic C."/>
            <person name="Hall O."/>
            <person name="Minx P."/>
            <person name="Tomlinson C."/>
            <person name="Mitreva M."/>
            <person name="Hou S."/>
            <person name="Chen J."/>
            <person name="Wollam A."/>
            <person name="Pepin K.H."/>
            <person name="Johnson M."/>
            <person name="Bhonagiri V."/>
            <person name="Zhang X."/>
            <person name="Suruliraj S."/>
            <person name="Warren W."/>
            <person name="Chinwalla A."/>
            <person name="Mardis E.R."/>
            <person name="Wilson R.K."/>
        </authorList>
    </citation>
    <scope>NUCLEOTIDE SEQUENCE [LARGE SCALE GENOMIC DNA]</scope>
    <source>
        <strain evidence="4 5">F0399</strain>
    </source>
</reference>
<gene>
    <name evidence="4" type="ORF">HMPREF9555_01912</name>
</gene>
<dbReference type="PANTHER" id="PTHR40083">
    <property type="entry name" value="UPF0122 PROTEIN CBO2450/CLC_2298"/>
    <property type="match status" value="1"/>
</dbReference>
<dbReference type="SUPFAM" id="SSF88659">
    <property type="entry name" value="Sigma3 and sigma4 domains of RNA polymerase sigma factors"/>
    <property type="match status" value="1"/>
</dbReference>
<dbReference type="Gene3D" id="1.10.10.10">
    <property type="entry name" value="Winged helix-like DNA-binding domain superfamily/Winged helix DNA-binding domain"/>
    <property type="match status" value="1"/>
</dbReference>
<accession>E7N4G8</accession>
<comment type="similarity">
    <text evidence="1 3">Belongs to the UPF0122 family.</text>
</comment>
<evidence type="ECO:0000256" key="3">
    <source>
        <dbReference type="HAMAP-Rule" id="MF_00245"/>
    </source>
</evidence>
<organism evidence="4 5">
    <name type="scientific">Selenomonas artemidis F0399</name>
    <dbReference type="NCBI Taxonomy" id="749551"/>
    <lineage>
        <taxon>Bacteria</taxon>
        <taxon>Bacillati</taxon>
        <taxon>Bacillota</taxon>
        <taxon>Negativicutes</taxon>
        <taxon>Selenomonadales</taxon>
        <taxon>Selenomonadaceae</taxon>
        <taxon>Selenomonas</taxon>
    </lineage>
</organism>
<evidence type="ECO:0000256" key="1">
    <source>
        <dbReference type="ARBA" id="ARBA00008720"/>
    </source>
</evidence>
<dbReference type="RefSeq" id="WP_009350560.1">
    <property type="nucleotide sequence ID" value="NZ_GL638151.1"/>
</dbReference>
<dbReference type="HAMAP" id="MF_00245">
    <property type="entry name" value="UPF0122"/>
    <property type="match status" value="1"/>
</dbReference>
<evidence type="ECO:0000313" key="5">
    <source>
        <dbReference type="Proteomes" id="UP000004633"/>
    </source>
</evidence>
<dbReference type="Pfam" id="PF04297">
    <property type="entry name" value="UPF0122"/>
    <property type="match status" value="1"/>
</dbReference>
<keyword evidence="5" id="KW-1185">Reference proteome</keyword>
<comment type="caution">
    <text evidence="4">The sequence shown here is derived from an EMBL/GenBank/DDBJ whole genome shotgun (WGS) entry which is preliminary data.</text>
</comment>
<dbReference type="Proteomes" id="UP000004633">
    <property type="component" value="Unassembled WGS sequence"/>
</dbReference>
<dbReference type="PANTHER" id="PTHR40083:SF1">
    <property type="entry name" value="UPF0122 PROTEIN YLXM"/>
    <property type="match status" value="1"/>
</dbReference>
<dbReference type="InterPro" id="IPR036388">
    <property type="entry name" value="WH-like_DNA-bd_sf"/>
</dbReference>